<keyword evidence="6" id="KW-0472">Membrane</keyword>
<dbReference type="EC" id="1.1.3.15" evidence="8"/>
<dbReference type="Proteomes" id="UP000070188">
    <property type="component" value="Unassembled WGS sequence"/>
</dbReference>
<comment type="caution">
    <text evidence="8">The sequence shown here is derived from an EMBL/GenBank/DDBJ whole genome shotgun (WGS) entry which is preliminary data.</text>
</comment>
<sequence length="421" mass="46911">MIKAFRRASKRLDRDRRQREAPGVRYDVIVVGGGIVGLATAYALTREWAGARLLVVEKEGNWGLHQTRRNSGVIHSGVYYPPGSLKASYALEGSRRMVEFCAEHDLPYEVTGKLIVATSSRELPRLHRLYERGRAHGLTVELLDPPAIAEREPHVRGEAALLVPTAGITDFRRVAQKYAELAERNGAETWLKARVLKIVERPDGVVVQTRRGEAHARVLVNCAGLYSDRIAALAGYRPCARIVPFRGEYYELVPGARRLVRNLVYPVPDPAFPFLGVHLTRMVDGSVHVGPNAVLALAREGYHRFTIRPRDLVETLGYPGFWRLVRRHWRVGAGEMARSYSRRLFARSAARLVPELTDKDLAWSPAGVRAQALLPDGRLADDFVIEQTRRMIHVLNAPSPAATASLPIGEAIARRVVGMLT</sequence>
<evidence type="ECO:0000256" key="6">
    <source>
        <dbReference type="SAM" id="Phobius"/>
    </source>
</evidence>
<keyword evidence="3" id="KW-0274">FAD</keyword>
<evidence type="ECO:0000256" key="1">
    <source>
        <dbReference type="ARBA" id="ARBA00001974"/>
    </source>
</evidence>
<dbReference type="SUPFAM" id="SSF51905">
    <property type="entry name" value="FAD/NAD(P)-binding domain"/>
    <property type="match status" value="1"/>
</dbReference>
<keyword evidence="6" id="KW-1133">Transmembrane helix</keyword>
<keyword evidence="6" id="KW-0812">Transmembrane</keyword>
<evidence type="ECO:0000259" key="7">
    <source>
        <dbReference type="Pfam" id="PF01266"/>
    </source>
</evidence>
<accession>A0A132MXD7</accession>
<dbReference type="Pfam" id="PF01266">
    <property type="entry name" value="DAO"/>
    <property type="match status" value="1"/>
</dbReference>
<comment type="cofactor">
    <cofactor evidence="1">
        <name>FAD</name>
        <dbReference type="ChEBI" id="CHEBI:57692"/>
    </cofactor>
</comment>
<evidence type="ECO:0000313" key="9">
    <source>
        <dbReference type="Proteomes" id="UP000070188"/>
    </source>
</evidence>
<keyword evidence="2" id="KW-0285">Flavoprotein</keyword>
<dbReference type="PATRIC" id="fig|1469144.10.peg.3823"/>
<dbReference type="InterPro" id="IPR036188">
    <property type="entry name" value="FAD/NAD-bd_sf"/>
</dbReference>
<dbReference type="GO" id="GO:0003973">
    <property type="term" value="F:(S)-2-hydroxy-acid oxidase activity"/>
    <property type="evidence" value="ECO:0007669"/>
    <property type="project" value="UniProtKB-EC"/>
</dbReference>
<reference evidence="9" key="1">
    <citation type="submission" date="2015-04" db="EMBL/GenBank/DDBJ databases">
        <title>Physiological reanalysis, assessment of diazotrophy, and genome sequences of multiple isolates of Streptomyces thermoautotrophicus.</title>
        <authorList>
            <person name="MacKellar D.C."/>
            <person name="Lieber L."/>
            <person name="Norman J."/>
            <person name="Bolger A."/>
            <person name="Tobin C."/>
            <person name="Murray J.W."/>
            <person name="Chang R."/>
            <person name="Ford T."/>
            <person name="Nguyen P.Q."/>
            <person name="Woodward J."/>
            <person name="Permingeat H."/>
            <person name="Joshi N.S."/>
            <person name="Silver P.A."/>
            <person name="Usadel B."/>
            <person name="Rutherford A.W."/>
            <person name="Friesen M."/>
            <person name="Prell J."/>
        </authorList>
    </citation>
    <scope>NUCLEOTIDE SEQUENCE [LARGE SCALE GENOMIC DNA]</scope>
    <source>
        <strain evidence="9">H1</strain>
    </source>
</reference>
<dbReference type="AlphaFoldDB" id="A0A132MXD7"/>
<evidence type="ECO:0000256" key="4">
    <source>
        <dbReference type="ARBA" id="ARBA00023002"/>
    </source>
</evidence>
<dbReference type="Gene3D" id="3.30.9.10">
    <property type="entry name" value="D-Amino Acid Oxidase, subunit A, domain 2"/>
    <property type="match status" value="1"/>
</dbReference>
<evidence type="ECO:0000256" key="5">
    <source>
        <dbReference type="ARBA" id="ARBA00037941"/>
    </source>
</evidence>
<feature type="transmembrane region" description="Helical" evidence="6">
    <location>
        <begin position="24"/>
        <end position="44"/>
    </location>
</feature>
<comment type="similarity">
    <text evidence="5">Belongs to the L2HGDH family.</text>
</comment>
<dbReference type="Gene3D" id="3.50.50.60">
    <property type="entry name" value="FAD/NAD(P)-binding domain"/>
    <property type="match status" value="1"/>
</dbReference>
<dbReference type="STRING" id="1469144.LI90_3562"/>
<evidence type="ECO:0000256" key="2">
    <source>
        <dbReference type="ARBA" id="ARBA00022630"/>
    </source>
</evidence>
<proteinExistence type="inferred from homology"/>
<gene>
    <name evidence="8" type="ORF">LI90_3562</name>
</gene>
<name>A0A132MXD7_9ACTN</name>
<dbReference type="EMBL" id="LAXD01000001">
    <property type="protein sequence ID" value="KWX02519.1"/>
    <property type="molecule type" value="Genomic_DNA"/>
</dbReference>
<dbReference type="PANTHER" id="PTHR43104:SF2">
    <property type="entry name" value="L-2-HYDROXYGLUTARATE DEHYDROGENASE, MITOCHONDRIAL"/>
    <property type="match status" value="1"/>
</dbReference>
<dbReference type="NCBIfam" id="NF008726">
    <property type="entry name" value="PRK11728.1"/>
    <property type="match status" value="1"/>
</dbReference>
<keyword evidence="4 8" id="KW-0560">Oxidoreductase</keyword>
<feature type="domain" description="FAD dependent oxidoreductase" evidence="7">
    <location>
        <begin position="27"/>
        <end position="415"/>
    </location>
</feature>
<evidence type="ECO:0000313" key="8">
    <source>
        <dbReference type="EMBL" id="KWX02519.1"/>
    </source>
</evidence>
<dbReference type="GO" id="GO:0047545">
    <property type="term" value="F:(S)-2-hydroxyglutarate dehydrogenase activity"/>
    <property type="evidence" value="ECO:0007669"/>
    <property type="project" value="TreeGrafter"/>
</dbReference>
<dbReference type="PANTHER" id="PTHR43104">
    <property type="entry name" value="L-2-HYDROXYGLUTARATE DEHYDROGENASE, MITOCHONDRIAL"/>
    <property type="match status" value="1"/>
</dbReference>
<organism evidence="8 9">
    <name type="scientific">Carbonactinospora thermoautotrophica</name>
    <dbReference type="NCBI Taxonomy" id="1469144"/>
    <lineage>
        <taxon>Bacteria</taxon>
        <taxon>Bacillati</taxon>
        <taxon>Actinomycetota</taxon>
        <taxon>Actinomycetes</taxon>
        <taxon>Kitasatosporales</taxon>
        <taxon>Carbonactinosporaceae</taxon>
        <taxon>Carbonactinospora</taxon>
    </lineage>
</organism>
<evidence type="ECO:0000256" key="3">
    <source>
        <dbReference type="ARBA" id="ARBA00022827"/>
    </source>
</evidence>
<protein>
    <submittedName>
        <fullName evidence="8">L-2-hydroxyglutarate oxidase</fullName>
        <ecNumber evidence="8">1.1.3.15</ecNumber>
    </submittedName>
</protein>
<dbReference type="GO" id="GO:0005737">
    <property type="term" value="C:cytoplasm"/>
    <property type="evidence" value="ECO:0007669"/>
    <property type="project" value="TreeGrafter"/>
</dbReference>
<keyword evidence="9" id="KW-1185">Reference proteome</keyword>
<dbReference type="InterPro" id="IPR006076">
    <property type="entry name" value="FAD-dep_OxRdtase"/>
</dbReference>